<evidence type="ECO:0000259" key="7">
    <source>
        <dbReference type="PROSITE" id="PS50011"/>
    </source>
</evidence>
<reference evidence="8 9" key="1">
    <citation type="journal article" date="2019" name="Int. J. Syst. Evol. Microbiol.">
        <title>The Global Catalogue of Microorganisms (GCM) 10K type strain sequencing project: providing services to taxonomists for standard genome sequencing and annotation.</title>
        <authorList>
            <consortium name="The Broad Institute Genomics Platform"/>
            <consortium name="The Broad Institute Genome Sequencing Center for Infectious Disease"/>
            <person name="Wu L."/>
            <person name="Ma J."/>
        </authorList>
    </citation>
    <scope>NUCLEOTIDE SEQUENCE [LARGE SCALE GENOMIC DNA]</scope>
    <source>
        <strain evidence="8 9">JCM 16014</strain>
    </source>
</reference>
<dbReference type="SMART" id="SM00530">
    <property type="entry name" value="HTH_XRE"/>
    <property type="match status" value="2"/>
</dbReference>
<dbReference type="InterPro" id="IPR000719">
    <property type="entry name" value="Prot_kinase_dom"/>
</dbReference>
<keyword evidence="4 5" id="KW-0067">ATP-binding</keyword>
<keyword evidence="9" id="KW-1185">Reference proteome</keyword>
<feature type="binding site" evidence="5">
    <location>
        <position position="311"/>
    </location>
    <ligand>
        <name>ATP</name>
        <dbReference type="ChEBI" id="CHEBI:30616"/>
    </ligand>
</feature>
<dbReference type="SMART" id="SM00220">
    <property type="entry name" value="S_TKc"/>
    <property type="match status" value="1"/>
</dbReference>
<dbReference type="EMBL" id="BAAAQN010000069">
    <property type="protein sequence ID" value="GAA2057942.1"/>
    <property type="molecule type" value="Genomic_DNA"/>
</dbReference>
<dbReference type="Pfam" id="PF00069">
    <property type="entry name" value="Pkinase"/>
    <property type="match status" value="1"/>
</dbReference>
<dbReference type="Gene3D" id="1.10.510.10">
    <property type="entry name" value="Transferase(Phosphotransferase) domain 1"/>
    <property type="match status" value="1"/>
</dbReference>
<evidence type="ECO:0000256" key="3">
    <source>
        <dbReference type="ARBA" id="ARBA00022777"/>
    </source>
</evidence>
<feature type="domain" description="Protein kinase" evidence="7">
    <location>
        <begin position="283"/>
        <end position="536"/>
    </location>
</feature>
<dbReference type="InterPro" id="IPR011009">
    <property type="entry name" value="Kinase-like_dom_sf"/>
</dbReference>
<evidence type="ECO:0000256" key="2">
    <source>
        <dbReference type="ARBA" id="ARBA00022741"/>
    </source>
</evidence>
<gene>
    <name evidence="8" type="ORF">GCM10009839_79400</name>
</gene>
<evidence type="ECO:0000256" key="4">
    <source>
        <dbReference type="ARBA" id="ARBA00022840"/>
    </source>
</evidence>
<keyword evidence="3" id="KW-0418">Kinase</keyword>
<comment type="caution">
    <text evidence="8">The sequence shown here is derived from an EMBL/GenBank/DDBJ whole genome shotgun (WGS) entry which is preliminary data.</text>
</comment>
<dbReference type="InterPro" id="IPR017441">
    <property type="entry name" value="Protein_kinase_ATP_BS"/>
</dbReference>
<accession>A0ABN2VB01</accession>
<evidence type="ECO:0000256" key="1">
    <source>
        <dbReference type="ARBA" id="ARBA00022679"/>
    </source>
</evidence>
<keyword evidence="1" id="KW-0808">Transferase</keyword>
<evidence type="ECO:0000256" key="6">
    <source>
        <dbReference type="SAM" id="MobiDB-lite"/>
    </source>
</evidence>
<dbReference type="Proteomes" id="UP001500751">
    <property type="component" value="Unassembled WGS sequence"/>
</dbReference>
<feature type="compositionally biased region" description="Pro residues" evidence="6">
    <location>
        <begin position="222"/>
        <end position="237"/>
    </location>
</feature>
<feature type="region of interest" description="Disordered" evidence="6">
    <location>
        <begin position="205"/>
        <end position="244"/>
    </location>
</feature>
<evidence type="ECO:0000313" key="8">
    <source>
        <dbReference type="EMBL" id="GAA2057942.1"/>
    </source>
</evidence>
<dbReference type="PANTHER" id="PTHR43289">
    <property type="entry name" value="MITOGEN-ACTIVATED PROTEIN KINASE KINASE KINASE 20-RELATED"/>
    <property type="match status" value="1"/>
</dbReference>
<dbReference type="Pfam" id="PF13560">
    <property type="entry name" value="HTH_31"/>
    <property type="match status" value="1"/>
</dbReference>
<dbReference type="RefSeq" id="WP_344670886.1">
    <property type="nucleotide sequence ID" value="NZ_BAAAQN010000069.1"/>
</dbReference>
<dbReference type="Gene3D" id="3.30.200.20">
    <property type="entry name" value="Phosphorylase Kinase, domain 1"/>
    <property type="match status" value="1"/>
</dbReference>
<dbReference type="CDD" id="cd00093">
    <property type="entry name" value="HTH_XRE"/>
    <property type="match status" value="1"/>
</dbReference>
<dbReference type="PROSITE" id="PS50011">
    <property type="entry name" value="PROTEIN_KINASE_DOM"/>
    <property type="match status" value="1"/>
</dbReference>
<dbReference type="InterPro" id="IPR001387">
    <property type="entry name" value="Cro/C1-type_HTH"/>
</dbReference>
<dbReference type="InterPro" id="IPR008271">
    <property type="entry name" value="Ser/Thr_kinase_AS"/>
</dbReference>
<organism evidence="8 9">
    <name type="scientific">Catenulispora yoronensis</name>
    <dbReference type="NCBI Taxonomy" id="450799"/>
    <lineage>
        <taxon>Bacteria</taxon>
        <taxon>Bacillati</taxon>
        <taxon>Actinomycetota</taxon>
        <taxon>Actinomycetes</taxon>
        <taxon>Catenulisporales</taxon>
        <taxon>Catenulisporaceae</taxon>
        <taxon>Catenulispora</taxon>
    </lineage>
</organism>
<dbReference type="PROSITE" id="PS00107">
    <property type="entry name" value="PROTEIN_KINASE_ATP"/>
    <property type="match status" value="1"/>
</dbReference>
<dbReference type="SUPFAM" id="SSF56112">
    <property type="entry name" value="Protein kinase-like (PK-like)"/>
    <property type="match status" value="1"/>
</dbReference>
<evidence type="ECO:0000256" key="5">
    <source>
        <dbReference type="PROSITE-ProRule" id="PRU10141"/>
    </source>
</evidence>
<dbReference type="PANTHER" id="PTHR43289:SF34">
    <property type="entry name" value="SERINE_THREONINE-PROTEIN KINASE YBDM-RELATED"/>
    <property type="match status" value="1"/>
</dbReference>
<evidence type="ECO:0000313" key="9">
    <source>
        <dbReference type="Proteomes" id="UP001500751"/>
    </source>
</evidence>
<name>A0ABN2VB01_9ACTN</name>
<protein>
    <recommendedName>
        <fullName evidence="7">Protein kinase domain-containing protein</fullName>
    </recommendedName>
</protein>
<keyword evidence="2 5" id="KW-0547">Nucleotide-binding</keyword>
<proteinExistence type="predicted"/>
<dbReference type="PROSITE" id="PS00108">
    <property type="entry name" value="PROTEIN_KINASE_ST"/>
    <property type="match status" value="1"/>
</dbReference>
<dbReference type="CDD" id="cd14014">
    <property type="entry name" value="STKc_PknB_like"/>
    <property type="match status" value="1"/>
</dbReference>
<sequence>MGRSESPIIAHGPLADFASGLRELRDTAGRPTYKELGERTNYAPTALSTAANGKKLPSWDVTVAFVRACGGDEQSWLTRWDEVRRSMSAEGALPVPRTTRSSIERRFARAEPAGAQDVSEFVAQMRRLRIEAGKPTLSELDRRAREAGRRLPTSTLSDALKGGRLPSWPVVHAFVLACGGSSGIDDWEDAWKRVAMAEDCADSQTGLYSDRRPKSGPRNQVPIPPYPAPPTADPPTGPRSYSPAAMEPEGVVVAGGAPASLKFAVRSHVDGPRVGDPSRVGPYKILGRIGSGGMGVVYLAESPGRRRVAVKCIHSDLAANAEFRRRFAQEVDAARRVGGFHAVQVIDADPSGDPPWLATAYIPGPSLADAISQVGPMSEPALRLLGAGLAEALVAIHAAGLAHRDLKPSNVLLADDGPRVIDFGVSRAFNDGSLRTATGVVIGTPQFMAPEQIIGSESGAAGDVFSLGLVLCEAAGCAPFGNGSAQSLLLRAIHTEPDLAAVPPGMRRMIAACLQKDPTRRPTPSELIAQWGTDSLAETPDPRHWWPIPQEDAVTMNQPPLLPPVASEYAPTMILPLPILAAMDEPGATTTLPTVSVRDVADDERSRTLSVVRRLLHRTSKGQAE</sequence>